<dbReference type="Gramene" id="mRNA:HanXRQr2_Chr01g0019291">
    <property type="protein sequence ID" value="CDS:HanXRQr2_Chr01g0019291.1"/>
    <property type="gene ID" value="HanXRQr2_Chr01g0019291"/>
</dbReference>
<name>A0A9K3JU73_HELAN</name>
<evidence type="ECO:0000313" key="2">
    <source>
        <dbReference type="Proteomes" id="UP000215914"/>
    </source>
</evidence>
<evidence type="ECO:0000313" key="1">
    <source>
        <dbReference type="EMBL" id="KAF5821816.1"/>
    </source>
</evidence>
<gene>
    <name evidence="1" type="ORF">HanXRQr2_Chr01g0019291</name>
</gene>
<reference evidence="1" key="2">
    <citation type="submission" date="2020-06" db="EMBL/GenBank/DDBJ databases">
        <title>Helianthus annuus Genome sequencing and assembly Release 2.</title>
        <authorList>
            <person name="Gouzy J."/>
            <person name="Langlade N."/>
            <person name="Munos S."/>
        </authorList>
    </citation>
    <scope>NUCLEOTIDE SEQUENCE</scope>
    <source>
        <tissue evidence="1">Leaves</tissue>
    </source>
</reference>
<protein>
    <submittedName>
        <fullName evidence="1">Uncharacterized protein</fullName>
    </submittedName>
</protein>
<comment type="caution">
    <text evidence="1">The sequence shown here is derived from an EMBL/GenBank/DDBJ whole genome shotgun (WGS) entry which is preliminary data.</text>
</comment>
<dbReference type="AlphaFoldDB" id="A0A9K3JU73"/>
<accession>A0A9K3JU73</accession>
<organism evidence="1 2">
    <name type="scientific">Helianthus annuus</name>
    <name type="common">Common sunflower</name>
    <dbReference type="NCBI Taxonomy" id="4232"/>
    <lineage>
        <taxon>Eukaryota</taxon>
        <taxon>Viridiplantae</taxon>
        <taxon>Streptophyta</taxon>
        <taxon>Embryophyta</taxon>
        <taxon>Tracheophyta</taxon>
        <taxon>Spermatophyta</taxon>
        <taxon>Magnoliopsida</taxon>
        <taxon>eudicotyledons</taxon>
        <taxon>Gunneridae</taxon>
        <taxon>Pentapetalae</taxon>
        <taxon>asterids</taxon>
        <taxon>campanulids</taxon>
        <taxon>Asterales</taxon>
        <taxon>Asteraceae</taxon>
        <taxon>Asteroideae</taxon>
        <taxon>Heliantheae alliance</taxon>
        <taxon>Heliantheae</taxon>
        <taxon>Helianthus</taxon>
    </lineage>
</organism>
<proteinExistence type="predicted"/>
<sequence length="164" mass="18080">MKGAGHLNGQADVSRSTGLRSVKNGVSFLDVLTNKTHAEKEENVLVLDPAIFSLANSPGRRAVGRALGFRELRSLKSSLLEAGLGGVSIQYLGGLYVLITLDSVERLSSLLSKKDSWSRWFSLFQPWLGQALPYKRLTWVNILGVPPHLVSRTFFIRSITVTTR</sequence>
<dbReference type="EMBL" id="MNCJ02000316">
    <property type="protein sequence ID" value="KAF5821816.1"/>
    <property type="molecule type" value="Genomic_DNA"/>
</dbReference>
<dbReference type="Proteomes" id="UP000215914">
    <property type="component" value="Unassembled WGS sequence"/>
</dbReference>
<reference evidence="1" key="1">
    <citation type="journal article" date="2017" name="Nature">
        <title>The sunflower genome provides insights into oil metabolism, flowering and Asterid evolution.</title>
        <authorList>
            <person name="Badouin H."/>
            <person name="Gouzy J."/>
            <person name="Grassa C.J."/>
            <person name="Murat F."/>
            <person name="Staton S.E."/>
            <person name="Cottret L."/>
            <person name="Lelandais-Briere C."/>
            <person name="Owens G.L."/>
            <person name="Carrere S."/>
            <person name="Mayjonade B."/>
            <person name="Legrand L."/>
            <person name="Gill N."/>
            <person name="Kane N.C."/>
            <person name="Bowers J.E."/>
            <person name="Hubner S."/>
            <person name="Bellec A."/>
            <person name="Berard A."/>
            <person name="Berges H."/>
            <person name="Blanchet N."/>
            <person name="Boniface M.C."/>
            <person name="Brunel D."/>
            <person name="Catrice O."/>
            <person name="Chaidir N."/>
            <person name="Claudel C."/>
            <person name="Donnadieu C."/>
            <person name="Faraut T."/>
            <person name="Fievet G."/>
            <person name="Helmstetter N."/>
            <person name="King M."/>
            <person name="Knapp S.J."/>
            <person name="Lai Z."/>
            <person name="Le Paslier M.C."/>
            <person name="Lippi Y."/>
            <person name="Lorenzon L."/>
            <person name="Mandel J.R."/>
            <person name="Marage G."/>
            <person name="Marchand G."/>
            <person name="Marquand E."/>
            <person name="Bret-Mestries E."/>
            <person name="Morien E."/>
            <person name="Nambeesan S."/>
            <person name="Nguyen T."/>
            <person name="Pegot-Espagnet P."/>
            <person name="Pouilly N."/>
            <person name="Raftis F."/>
            <person name="Sallet E."/>
            <person name="Schiex T."/>
            <person name="Thomas J."/>
            <person name="Vandecasteele C."/>
            <person name="Vares D."/>
            <person name="Vear F."/>
            <person name="Vautrin S."/>
            <person name="Crespi M."/>
            <person name="Mangin B."/>
            <person name="Burke J.M."/>
            <person name="Salse J."/>
            <person name="Munos S."/>
            <person name="Vincourt P."/>
            <person name="Rieseberg L.H."/>
            <person name="Langlade N.B."/>
        </authorList>
    </citation>
    <scope>NUCLEOTIDE SEQUENCE</scope>
    <source>
        <tissue evidence="1">Leaves</tissue>
    </source>
</reference>
<keyword evidence="2" id="KW-1185">Reference proteome</keyword>